<sequence length="138" mass="15188">MPEKIRLTIFTDGGARGNPGPAGIGAVIKDEQGRLLAFVSRYIGRATNNQAEYQAVLAAMEEAQRFSPAAIDFFLDSELVARQLSGAYKVKNRELAPLFVKVHNAGLSCPKIVYHHVPREQNREADKLVNQAIDQALK</sequence>
<evidence type="ECO:0000313" key="2">
    <source>
        <dbReference type="EMBL" id="PIP33367.1"/>
    </source>
</evidence>
<dbReference type="PROSITE" id="PS50879">
    <property type="entry name" value="RNASE_H_1"/>
    <property type="match status" value="1"/>
</dbReference>
<dbReference type="Pfam" id="PF13456">
    <property type="entry name" value="RVT_3"/>
    <property type="match status" value="1"/>
</dbReference>
<dbReference type="Gene3D" id="3.30.420.10">
    <property type="entry name" value="Ribonuclease H-like superfamily/Ribonuclease H"/>
    <property type="match status" value="1"/>
</dbReference>
<dbReference type="AlphaFoldDB" id="A0A2G9ZJL3"/>
<name>A0A2G9ZJL3_9BACT</name>
<organism evidence="2 3">
    <name type="scientific">Candidatus Falkowbacteria bacterium CG23_combo_of_CG06-09_8_20_14_all_49_15</name>
    <dbReference type="NCBI Taxonomy" id="1974572"/>
    <lineage>
        <taxon>Bacteria</taxon>
        <taxon>Candidatus Falkowiibacteriota</taxon>
    </lineage>
</organism>
<dbReference type="GO" id="GO:0003676">
    <property type="term" value="F:nucleic acid binding"/>
    <property type="evidence" value="ECO:0007669"/>
    <property type="project" value="InterPro"/>
</dbReference>
<dbReference type="PANTHER" id="PTHR48475:SF1">
    <property type="entry name" value="RNASE H TYPE-1 DOMAIN-CONTAINING PROTEIN"/>
    <property type="match status" value="1"/>
</dbReference>
<protein>
    <submittedName>
        <fullName evidence="2">Ribonuclease H</fullName>
    </submittedName>
</protein>
<dbReference type="InterPro" id="IPR012337">
    <property type="entry name" value="RNaseH-like_sf"/>
</dbReference>
<comment type="caution">
    <text evidence="2">The sequence shown here is derived from an EMBL/GenBank/DDBJ whole genome shotgun (WGS) entry which is preliminary data.</text>
</comment>
<evidence type="ECO:0000259" key="1">
    <source>
        <dbReference type="PROSITE" id="PS50879"/>
    </source>
</evidence>
<dbReference type="PANTHER" id="PTHR48475">
    <property type="entry name" value="RIBONUCLEASE H"/>
    <property type="match status" value="1"/>
</dbReference>
<dbReference type="InterPro" id="IPR036397">
    <property type="entry name" value="RNaseH_sf"/>
</dbReference>
<dbReference type="EMBL" id="PCSD01000111">
    <property type="protein sequence ID" value="PIP33367.1"/>
    <property type="molecule type" value="Genomic_DNA"/>
</dbReference>
<reference evidence="2 3" key="1">
    <citation type="submission" date="2017-09" db="EMBL/GenBank/DDBJ databases">
        <title>Depth-based differentiation of microbial function through sediment-hosted aquifers and enrichment of novel symbionts in the deep terrestrial subsurface.</title>
        <authorList>
            <person name="Probst A.J."/>
            <person name="Ladd B."/>
            <person name="Jarett J.K."/>
            <person name="Geller-Mcgrath D.E."/>
            <person name="Sieber C.M."/>
            <person name="Emerson J.B."/>
            <person name="Anantharaman K."/>
            <person name="Thomas B.C."/>
            <person name="Malmstrom R."/>
            <person name="Stieglmeier M."/>
            <person name="Klingl A."/>
            <person name="Woyke T."/>
            <person name="Ryan C.M."/>
            <person name="Banfield J.F."/>
        </authorList>
    </citation>
    <scope>NUCLEOTIDE SEQUENCE [LARGE SCALE GENOMIC DNA]</scope>
    <source>
        <strain evidence="2">CG23_combo_of_CG06-09_8_20_14_all_49_15</strain>
    </source>
</reference>
<evidence type="ECO:0000313" key="3">
    <source>
        <dbReference type="Proteomes" id="UP000230729"/>
    </source>
</evidence>
<dbReference type="Proteomes" id="UP000230729">
    <property type="component" value="Unassembled WGS sequence"/>
</dbReference>
<gene>
    <name evidence="2" type="ORF">COX22_04665</name>
</gene>
<dbReference type="GO" id="GO:0004523">
    <property type="term" value="F:RNA-DNA hybrid ribonuclease activity"/>
    <property type="evidence" value="ECO:0007669"/>
    <property type="project" value="InterPro"/>
</dbReference>
<dbReference type="InterPro" id="IPR002156">
    <property type="entry name" value="RNaseH_domain"/>
</dbReference>
<dbReference type="SUPFAM" id="SSF53098">
    <property type="entry name" value="Ribonuclease H-like"/>
    <property type="match status" value="1"/>
</dbReference>
<dbReference type="CDD" id="cd09279">
    <property type="entry name" value="RNase_HI_like"/>
    <property type="match status" value="1"/>
</dbReference>
<feature type="domain" description="RNase H type-1" evidence="1">
    <location>
        <begin position="3"/>
        <end position="138"/>
    </location>
</feature>
<accession>A0A2G9ZJL3</accession>
<proteinExistence type="predicted"/>